<comment type="caution">
    <text evidence="1">The sequence shown here is derived from an EMBL/GenBank/DDBJ whole genome shotgun (WGS) entry which is preliminary data.</text>
</comment>
<name>A0A2M7XCT9_9BACT</name>
<accession>A0A2M7XCT9</accession>
<dbReference type="AlphaFoldDB" id="A0A2M7XCT9"/>
<gene>
    <name evidence="1" type="ORF">CO174_02840</name>
</gene>
<dbReference type="EMBL" id="PFWU01000032">
    <property type="protein sequence ID" value="PJA45516.1"/>
    <property type="molecule type" value="Genomic_DNA"/>
</dbReference>
<organism evidence="1 2">
    <name type="scientific">Candidatus Uhrbacteria bacterium CG_4_9_14_3_um_filter_50_9</name>
    <dbReference type="NCBI Taxonomy" id="1975035"/>
    <lineage>
        <taxon>Bacteria</taxon>
        <taxon>Candidatus Uhriibacteriota</taxon>
    </lineage>
</organism>
<sequence>MKKKDVVLIIPPNDAEAILIKEIAVHLGISIIESSQLHGASLDVGHDYVKQVLDSGYKHAVVIEMPGPKSEALLRRAGVEVVIIDHHHYTGLARAHDEKGELLPSSLEQFLKLFKVTDAQLKKMGLNPHLVRGIGIQDRGYVWSLFDEGYSKREVRQVLAYMDKLTAHLRNPDTEERKQRLAQKAWTRRKKWREFWIVTTRADVQLRPRLSRIIVDEVGKPTPLIIVEHGRGLIYVQESPYALHLFERFGGFTFGLDRNWGHKNMPGQKCVTLRDVKRAIETVHRSVLSSAT</sequence>
<protein>
    <submittedName>
        <fullName evidence="1">Uncharacterized protein</fullName>
    </submittedName>
</protein>
<reference evidence="2" key="1">
    <citation type="submission" date="2017-09" db="EMBL/GenBank/DDBJ databases">
        <title>Depth-based differentiation of microbial function through sediment-hosted aquifers and enrichment of novel symbionts in the deep terrestrial subsurface.</title>
        <authorList>
            <person name="Probst A.J."/>
            <person name="Ladd B."/>
            <person name="Jarett J.K."/>
            <person name="Geller-Mcgrath D.E."/>
            <person name="Sieber C.M.K."/>
            <person name="Emerson J.B."/>
            <person name="Anantharaman K."/>
            <person name="Thomas B.C."/>
            <person name="Malmstrom R."/>
            <person name="Stieglmeier M."/>
            <person name="Klingl A."/>
            <person name="Woyke T."/>
            <person name="Ryan C.M."/>
            <person name="Banfield J.F."/>
        </authorList>
    </citation>
    <scope>NUCLEOTIDE SEQUENCE [LARGE SCALE GENOMIC DNA]</scope>
</reference>
<evidence type="ECO:0000313" key="2">
    <source>
        <dbReference type="Proteomes" id="UP000229385"/>
    </source>
</evidence>
<evidence type="ECO:0000313" key="1">
    <source>
        <dbReference type="EMBL" id="PJA45516.1"/>
    </source>
</evidence>
<proteinExistence type="predicted"/>
<dbReference type="Proteomes" id="UP000229385">
    <property type="component" value="Unassembled WGS sequence"/>
</dbReference>